<dbReference type="GO" id="GO:0006310">
    <property type="term" value="P:DNA recombination"/>
    <property type="evidence" value="ECO:0007669"/>
    <property type="project" value="UniProtKB-KW"/>
</dbReference>
<accession>A0A6A4FW54</accession>
<protein>
    <recommendedName>
        <fullName evidence="4">Tyr recombinase domain-containing protein</fullName>
    </recommendedName>
</protein>
<dbReference type="PANTHER" id="PTHR34605">
    <property type="entry name" value="PHAGE_INTEGRASE DOMAIN-CONTAINING PROTEIN"/>
    <property type="match status" value="1"/>
</dbReference>
<keyword evidence="1" id="KW-0233">DNA recombination</keyword>
<comment type="caution">
    <text evidence="2">The sequence shown here is derived from an EMBL/GenBank/DDBJ whole genome shotgun (WGS) entry which is preliminary data.</text>
</comment>
<dbReference type="SUPFAM" id="SSF56349">
    <property type="entry name" value="DNA breaking-rejoining enzymes"/>
    <property type="match status" value="1"/>
</dbReference>
<evidence type="ECO:0000256" key="1">
    <source>
        <dbReference type="ARBA" id="ARBA00023172"/>
    </source>
</evidence>
<dbReference type="PANTHER" id="PTHR34605:SF3">
    <property type="entry name" value="P CELL-TYPE AGGLUTINATION PROTEIN MAP4-LIKE-RELATED"/>
    <property type="match status" value="1"/>
</dbReference>
<reference evidence="2 3" key="1">
    <citation type="submission" date="2018-08" db="EMBL/GenBank/DDBJ databases">
        <title>Genomic investigation of the strawberry pathogen Phytophthora fragariae indicates pathogenicity is determined by transcriptional variation in three key races.</title>
        <authorList>
            <person name="Adams T.M."/>
            <person name="Armitage A.D."/>
            <person name="Sobczyk M.K."/>
            <person name="Bates H.J."/>
            <person name="Dunwell J.M."/>
            <person name="Nellist C.F."/>
            <person name="Harrison R.J."/>
        </authorList>
    </citation>
    <scope>NUCLEOTIDE SEQUENCE [LARGE SCALE GENOMIC DNA]</scope>
    <source>
        <strain evidence="2 3">SCRP333</strain>
    </source>
</reference>
<evidence type="ECO:0008006" key="4">
    <source>
        <dbReference type="Google" id="ProtNLM"/>
    </source>
</evidence>
<dbReference type="EMBL" id="QXFT01000031">
    <property type="protein sequence ID" value="KAE9358620.1"/>
    <property type="molecule type" value="Genomic_DNA"/>
</dbReference>
<dbReference type="Gene3D" id="1.10.443.10">
    <property type="entry name" value="Intergrase catalytic core"/>
    <property type="match status" value="1"/>
</dbReference>
<sequence>MANRGNTFSTIKLKLASIRWYHKRQIGIDLTTSPDFTILLQGIKRLSPPVHKLQPITPAFLRLLYRQLDLQQPQHRLLWGSVLIGFFFLLRRSEYLRIGQTRHFYCLKYQDAFFSDAEGKPTHEANATSVTIGLEGAKNDQFGRGAWITMHASGDPVICPVIALRHLKIVQKNPAYESPYLCGDLTATMVAKSFKATARSIGVPEANYSTHYLRIGGGALRSRAGKRATRQLNFWAAGSQTASSNIRHKLQIRPRLSHSE</sequence>
<evidence type="ECO:0000313" key="3">
    <source>
        <dbReference type="Proteomes" id="UP000434957"/>
    </source>
</evidence>
<evidence type="ECO:0000313" key="2">
    <source>
        <dbReference type="EMBL" id="KAE9358620.1"/>
    </source>
</evidence>
<dbReference type="AlphaFoldDB" id="A0A6A4FW54"/>
<organism evidence="2 3">
    <name type="scientific">Phytophthora rubi</name>
    <dbReference type="NCBI Taxonomy" id="129364"/>
    <lineage>
        <taxon>Eukaryota</taxon>
        <taxon>Sar</taxon>
        <taxon>Stramenopiles</taxon>
        <taxon>Oomycota</taxon>
        <taxon>Peronosporomycetes</taxon>
        <taxon>Peronosporales</taxon>
        <taxon>Peronosporaceae</taxon>
        <taxon>Phytophthora</taxon>
    </lineage>
</organism>
<dbReference type="GO" id="GO:0015074">
    <property type="term" value="P:DNA integration"/>
    <property type="evidence" value="ECO:0007669"/>
    <property type="project" value="InterPro"/>
</dbReference>
<dbReference type="GO" id="GO:0003677">
    <property type="term" value="F:DNA binding"/>
    <property type="evidence" value="ECO:0007669"/>
    <property type="project" value="InterPro"/>
</dbReference>
<gene>
    <name evidence="2" type="ORF">PR003_g1161</name>
</gene>
<proteinExistence type="predicted"/>
<dbReference type="InterPro" id="IPR011010">
    <property type="entry name" value="DNA_brk_join_enz"/>
</dbReference>
<dbReference type="InterPro" id="IPR013762">
    <property type="entry name" value="Integrase-like_cat_sf"/>
</dbReference>
<dbReference type="InterPro" id="IPR052925">
    <property type="entry name" value="Phage_Integrase-like_Recomb"/>
</dbReference>
<name>A0A6A4FW54_9STRA</name>
<dbReference type="Proteomes" id="UP000434957">
    <property type="component" value="Unassembled WGS sequence"/>
</dbReference>
<keyword evidence="3" id="KW-1185">Reference proteome</keyword>